<feature type="compositionally biased region" description="Low complexity" evidence="13">
    <location>
        <begin position="56"/>
        <end position="82"/>
    </location>
</feature>
<feature type="compositionally biased region" description="Polar residues" evidence="13">
    <location>
        <begin position="278"/>
        <end position="287"/>
    </location>
</feature>
<feature type="region of interest" description="Disordered" evidence="13">
    <location>
        <begin position="1"/>
        <end position="24"/>
    </location>
</feature>
<feature type="compositionally biased region" description="Low complexity" evidence="13">
    <location>
        <begin position="103"/>
        <end position="116"/>
    </location>
</feature>
<feature type="compositionally biased region" description="Basic and acidic residues" evidence="13">
    <location>
        <begin position="1139"/>
        <end position="1153"/>
    </location>
</feature>
<feature type="compositionally biased region" description="Basic and acidic residues" evidence="13">
    <location>
        <begin position="240"/>
        <end position="259"/>
    </location>
</feature>
<keyword evidence="10" id="KW-0238">DNA-binding</keyword>
<dbReference type="InterPro" id="IPR001357">
    <property type="entry name" value="BRCT_dom"/>
</dbReference>
<evidence type="ECO:0000256" key="5">
    <source>
        <dbReference type="ARBA" id="ARBA00022679"/>
    </source>
</evidence>
<dbReference type="GO" id="GO:0017125">
    <property type="term" value="F:deoxycytidyl transferase activity"/>
    <property type="evidence" value="ECO:0007669"/>
    <property type="project" value="TreeGrafter"/>
</dbReference>
<dbReference type="GO" id="GO:0003887">
    <property type="term" value="F:DNA-directed DNA polymerase activity"/>
    <property type="evidence" value="ECO:0007669"/>
    <property type="project" value="TreeGrafter"/>
</dbReference>
<evidence type="ECO:0000256" key="9">
    <source>
        <dbReference type="ARBA" id="ARBA00022842"/>
    </source>
</evidence>
<keyword evidence="5" id="KW-0808">Transferase</keyword>
<dbReference type="InterPro" id="IPR001126">
    <property type="entry name" value="UmuC"/>
</dbReference>
<dbReference type="Gene3D" id="3.30.1490.100">
    <property type="entry name" value="DNA polymerase, Y-family, little finger domain"/>
    <property type="match status" value="1"/>
</dbReference>
<dbReference type="Proteomes" id="UP001153069">
    <property type="component" value="Unassembled WGS sequence"/>
</dbReference>
<dbReference type="OrthoDB" id="427711at2759"/>
<feature type="domain" description="UmuC" evidence="15">
    <location>
        <begin position="605"/>
        <end position="805"/>
    </location>
</feature>
<dbReference type="SMART" id="SM00292">
    <property type="entry name" value="BRCT"/>
    <property type="match status" value="1"/>
</dbReference>
<feature type="compositionally biased region" description="Basic and acidic residues" evidence="13">
    <location>
        <begin position="1266"/>
        <end position="1290"/>
    </location>
</feature>
<evidence type="ECO:0000256" key="1">
    <source>
        <dbReference type="ARBA" id="ARBA00004123"/>
    </source>
</evidence>
<dbReference type="Pfam" id="PF00817">
    <property type="entry name" value="IMS"/>
    <property type="match status" value="1"/>
</dbReference>
<evidence type="ECO:0000256" key="8">
    <source>
        <dbReference type="ARBA" id="ARBA00022763"/>
    </source>
</evidence>
<feature type="region of interest" description="Disordered" evidence="13">
    <location>
        <begin position="1010"/>
        <end position="1098"/>
    </location>
</feature>
<feature type="compositionally biased region" description="Basic and acidic residues" evidence="13">
    <location>
        <begin position="217"/>
        <end position="226"/>
    </location>
</feature>
<dbReference type="GO" id="GO:0003684">
    <property type="term" value="F:damaged DNA binding"/>
    <property type="evidence" value="ECO:0007669"/>
    <property type="project" value="InterPro"/>
</dbReference>
<dbReference type="CDD" id="cd17719">
    <property type="entry name" value="BRCT_Rev1"/>
    <property type="match status" value="1"/>
</dbReference>
<feature type="compositionally biased region" description="Polar residues" evidence="13">
    <location>
        <begin position="323"/>
        <end position="336"/>
    </location>
</feature>
<reference evidence="16" key="1">
    <citation type="submission" date="2020-06" db="EMBL/GenBank/DDBJ databases">
        <authorList>
            <consortium name="Plant Systems Biology data submission"/>
        </authorList>
    </citation>
    <scope>NUCLEOTIDE SEQUENCE</scope>
    <source>
        <strain evidence="16">D6</strain>
    </source>
</reference>
<feature type="region of interest" description="Disordered" evidence="13">
    <location>
        <begin position="455"/>
        <end position="554"/>
    </location>
</feature>
<keyword evidence="7" id="KW-0479">Metal-binding</keyword>
<keyword evidence="8" id="KW-0227">DNA damage</keyword>
<feature type="compositionally biased region" description="Basic residues" evidence="13">
    <location>
        <begin position="155"/>
        <end position="171"/>
    </location>
</feature>
<dbReference type="FunFam" id="3.30.1490.100:FF:000001">
    <property type="entry name" value="DNA repair protein REV1"/>
    <property type="match status" value="1"/>
</dbReference>
<evidence type="ECO:0000256" key="13">
    <source>
        <dbReference type="SAM" id="MobiDB-lite"/>
    </source>
</evidence>
<dbReference type="InterPro" id="IPR017961">
    <property type="entry name" value="DNA_pol_Y-fam_little_finger"/>
</dbReference>
<evidence type="ECO:0000313" key="16">
    <source>
        <dbReference type="EMBL" id="CAB9502627.1"/>
    </source>
</evidence>
<feature type="compositionally biased region" description="Basic and acidic residues" evidence="13">
    <location>
        <begin position="1010"/>
        <end position="1041"/>
    </location>
</feature>
<feature type="region of interest" description="Disordered" evidence="13">
    <location>
        <begin position="46"/>
        <end position="337"/>
    </location>
</feature>
<protein>
    <recommendedName>
        <fullName evidence="3">DNA repair protein REV1</fullName>
    </recommendedName>
</protein>
<evidence type="ECO:0000256" key="2">
    <source>
        <dbReference type="ARBA" id="ARBA00010945"/>
    </source>
</evidence>
<feature type="compositionally biased region" description="Polar residues" evidence="13">
    <location>
        <begin position="298"/>
        <end position="308"/>
    </location>
</feature>
<dbReference type="InterPro" id="IPR036775">
    <property type="entry name" value="DNA_pol_Y-fam_lit_finger_sf"/>
</dbReference>
<feature type="region of interest" description="Disordered" evidence="13">
    <location>
        <begin position="1210"/>
        <end position="1304"/>
    </location>
</feature>
<dbReference type="Gene3D" id="1.10.150.20">
    <property type="entry name" value="5' to 3' exonuclease, C-terminal subdomain"/>
    <property type="match status" value="1"/>
</dbReference>
<organism evidence="16 17">
    <name type="scientific">Seminavis robusta</name>
    <dbReference type="NCBI Taxonomy" id="568900"/>
    <lineage>
        <taxon>Eukaryota</taxon>
        <taxon>Sar</taxon>
        <taxon>Stramenopiles</taxon>
        <taxon>Ochrophyta</taxon>
        <taxon>Bacillariophyta</taxon>
        <taxon>Bacillariophyceae</taxon>
        <taxon>Bacillariophycidae</taxon>
        <taxon>Naviculales</taxon>
        <taxon>Naviculaceae</taxon>
        <taxon>Seminavis</taxon>
    </lineage>
</organism>
<dbReference type="GO" id="GO:0070987">
    <property type="term" value="P:error-free translesion synthesis"/>
    <property type="evidence" value="ECO:0007669"/>
    <property type="project" value="TreeGrafter"/>
</dbReference>
<keyword evidence="17" id="KW-1185">Reference proteome</keyword>
<dbReference type="GO" id="GO:0005634">
    <property type="term" value="C:nucleus"/>
    <property type="evidence" value="ECO:0007669"/>
    <property type="project" value="UniProtKB-SubCell"/>
</dbReference>
<keyword evidence="11" id="KW-0234">DNA repair</keyword>
<comment type="subcellular location">
    <subcellularLocation>
        <location evidence="1">Nucleus</location>
    </subcellularLocation>
</comment>
<keyword evidence="12" id="KW-0539">Nucleus</keyword>
<name>A0A9N8DH26_9STRA</name>
<dbReference type="Pfam" id="PF11799">
    <property type="entry name" value="IMS_C"/>
    <property type="match status" value="1"/>
</dbReference>
<feature type="compositionally biased region" description="Basic residues" evidence="13">
    <location>
        <begin position="137"/>
        <end position="146"/>
    </location>
</feature>
<gene>
    <name evidence="16" type="ORF">SEMRO_142_G066040.1</name>
</gene>
<dbReference type="PANTHER" id="PTHR45990">
    <property type="entry name" value="DNA REPAIR PROTEIN REV1"/>
    <property type="match status" value="1"/>
</dbReference>
<feature type="compositionally biased region" description="Acidic residues" evidence="13">
    <location>
        <begin position="1042"/>
        <end position="1051"/>
    </location>
</feature>
<dbReference type="Pfam" id="PF16589">
    <property type="entry name" value="BRCT_2"/>
    <property type="match status" value="1"/>
</dbReference>
<feature type="compositionally biased region" description="Low complexity" evidence="13">
    <location>
        <begin position="172"/>
        <end position="181"/>
    </location>
</feature>
<dbReference type="InterPro" id="IPR036420">
    <property type="entry name" value="BRCT_dom_sf"/>
</dbReference>
<comment type="similarity">
    <text evidence="2">Belongs to the DNA polymerase type-Y family.</text>
</comment>
<feature type="compositionally biased region" description="Polar residues" evidence="13">
    <location>
        <begin position="204"/>
        <end position="216"/>
    </location>
</feature>
<dbReference type="SUPFAM" id="SSF52113">
    <property type="entry name" value="BRCT domain"/>
    <property type="match status" value="1"/>
</dbReference>
<evidence type="ECO:0000259" key="14">
    <source>
        <dbReference type="PROSITE" id="PS50172"/>
    </source>
</evidence>
<feature type="compositionally biased region" description="Acidic residues" evidence="13">
    <location>
        <begin position="1291"/>
        <end position="1300"/>
    </location>
</feature>
<dbReference type="EMBL" id="CAICTM010000141">
    <property type="protein sequence ID" value="CAB9502627.1"/>
    <property type="molecule type" value="Genomic_DNA"/>
</dbReference>
<dbReference type="PROSITE" id="PS50173">
    <property type="entry name" value="UMUC"/>
    <property type="match status" value="1"/>
</dbReference>
<dbReference type="Gene3D" id="3.40.1170.60">
    <property type="match status" value="1"/>
</dbReference>
<dbReference type="SUPFAM" id="SSF100879">
    <property type="entry name" value="Lesion bypass DNA polymerase (Y-family), little finger domain"/>
    <property type="match status" value="1"/>
</dbReference>
<dbReference type="PROSITE" id="PS50172">
    <property type="entry name" value="BRCT"/>
    <property type="match status" value="1"/>
</dbReference>
<dbReference type="Gene3D" id="3.40.50.10190">
    <property type="entry name" value="BRCT domain"/>
    <property type="match status" value="1"/>
</dbReference>
<sequence length="1392" mass="154069">MVKPSKTMQPEAVDLKKAGRAAGKAFEEDSFRNYMARKIDLQRKQFGLNLPPDPRLALAKQQASSASEAPTATTTCTFTHGSKNVSQQQTPPRTKDAISSPRNSSSNGATGTSSSASRKRKHQHVTFAATVKDNTPKRKKSKKSKKNQQGPIAHLLKKLKRRHGRGFRPKTKSTTQPQTSQIHVPPESTPTEEMKEVTMLVDETTCSQSATSTTDFTRNDSNRTLELESQVDHAAMTNCHGEHGDKNQDEVARNEDEAVQKQPPDEDSAPTPIDESDNQLPNSTEASTAVMDEKDSQHPNSTEASTSVMDEKDSDSDCEDAMNANNENAISPQQRSPRLLRDRPDLFFYGVVVQVNGYTDPDTETLQRLLLKHGGALEKYETTLVTHVIAEHLSKAKADIYKRMRRPLPVVKPAWIVDCVEAFKLLPHGDYLIDEVKDNTVQSVKAFFQPKPQERVIERENNNNQGSLSAVVKNGNHGCESPAKPETSEDKSMTAGNADSSLGQLEARDTYEQMETEESAQQEHQFEDKPIKPKAAPTTPPKQGKTDDKYINGRLRTTGTDPNFLDTFFANSRLSFIGSYKQRVQASPKKQQSENQDVGPTRRFVFHADMDCFFAAVVLRDYPQYKNKPVAISHFGKTGQSGDYQHQPMKNSSSECATCNYEARKYGIKKGMFLGRAKQLCPNLVVLPYDFEGYQTVSAQVAVILQRYASEYNGEVEAVSCDESYVQLEIPSDGCDPHCLAGDIANAIREEILMTTKCTATIGVGANKFLSKLATDRVKPNGCFVVRNHVALLRNLKLKDLHGIGYRTGPKLEEAGLVSVQDVWDLGDRVDSELSRILGQGLGKKIGAFCRGEDDRPVAAPERKTIGAECNYGVRFDGPYGVDHLIAGLAKEVQKRMEGVGVRGTRVTLKVKKRKANAKEPPKFLGHGSCHSLSKSLETSAGFTRDWKVFFEAGMTLLGELGLKSDTSQIRGMGLIISKLDNEEEDAAKNDGTNPSIKNFFTSKASTEKHACGDSHDMKGNDADLTSEKEIQETEDTRLETYCEDLEDDDFPNNFPSRSDDEEGNNQLHENPGEAEASGGIGVISFGSESEEGARDDGAVDVEHQQGAATFSDVALPPASQIHMSQVECLPSPLKKEIQSHLDRNKSKEETRQPAKSKKQKQIQSTGRFRQVDLKRMFRLQNVRNSEDFSELKHLPLDVQLQIANNDERPLGALSSFKGNAKSTTSSSRRTTTRPKETSASLPIAAGRKDPAWSEPEPGEATARTESFDDHEASTEEARVEGSGTEHDGQDDSPTTEESQDTGSWFHDNILPLKMFMDENSAGNSEALDQVVDFLCICVKEGRLQDAILLLRNIRNRRDSWCKTFGHFFMTVDDMCEQVEGYRLDGRGLGFV</sequence>
<evidence type="ECO:0000256" key="3">
    <source>
        <dbReference type="ARBA" id="ARBA00020399"/>
    </source>
</evidence>
<evidence type="ECO:0000256" key="11">
    <source>
        <dbReference type="ARBA" id="ARBA00023204"/>
    </source>
</evidence>
<dbReference type="GO" id="GO:0046872">
    <property type="term" value="F:metal ion binding"/>
    <property type="evidence" value="ECO:0007669"/>
    <property type="project" value="UniProtKB-KW"/>
</dbReference>
<feature type="domain" description="BRCT" evidence="14">
    <location>
        <begin position="343"/>
        <end position="433"/>
    </location>
</feature>
<evidence type="ECO:0000259" key="15">
    <source>
        <dbReference type="PROSITE" id="PS50173"/>
    </source>
</evidence>
<dbReference type="GO" id="GO:0006281">
    <property type="term" value="P:DNA repair"/>
    <property type="evidence" value="ECO:0007669"/>
    <property type="project" value="UniProtKB-KW"/>
</dbReference>
<dbReference type="InterPro" id="IPR043502">
    <property type="entry name" value="DNA/RNA_pol_sf"/>
</dbReference>
<evidence type="ECO:0000256" key="7">
    <source>
        <dbReference type="ARBA" id="ARBA00022723"/>
    </source>
</evidence>
<accession>A0A9N8DH26</accession>
<dbReference type="GO" id="GO:0042276">
    <property type="term" value="P:error-prone translesion synthesis"/>
    <property type="evidence" value="ECO:0007669"/>
    <property type="project" value="TreeGrafter"/>
</dbReference>
<evidence type="ECO:0000256" key="12">
    <source>
        <dbReference type="ARBA" id="ARBA00023242"/>
    </source>
</evidence>
<evidence type="ECO:0000256" key="4">
    <source>
        <dbReference type="ARBA" id="ARBA00022634"/>
    </source>
</evidence>
<dbReference type="Gene3D" id="3.30.70.270">
    <property type="match status" value="2"/>
</dbReference>
<proteinExistence type="inferred from homology"/>
<evidence type="ECO:0000256" key="10">
    <source>
        <dbReference type="ARBA" id="ARBA00023125"/>
    </source>
</evidence>
<comment type="caution">
    <text evidence="16">The sequence shown here is derived from an EMBL/GenBank/DDBJ whole genome shotgun (WGS) entry which is preliminary data.</text>
</comment>
<dbReference type="SUPFAM" id="SSF56672">
    <property type="entry name" value="DNA/RNA polymerases"/>
    <property type="match status" value="1"/>
</dbReference>
<dbReference type="InterPro" id="IPR043128">
    <property type="entry name" value="Rev_trsase/Diguanyl_cyclase"/>
</dbReference>
<keyword evidence="9" id="KW-0460">Magnesium</keyword>
<feature type="compositionally biased region" description="Polar residues" evidence="13">
    <location>
        <begin position="494"/>
        <end position="503"/>
    </location>
</feature>
<feature type="region of interest" description="Disordered" evidence="13">
    <location>
        <begin position="1139"/>
        <end position="1170"/>
    </location>
</feature>
<feature type="compositionally biased region" description="Polar residues" evidence="13">
    <location>
        <begin position="83"/>
        <end position="92"/>
    </location>
</feature>
<keyword evidence="4" id="KW-0237">DNA synthesis</keyword>
<dbReference type="PANTHER" id="PTHR45990:SF1">
    <property type="entry name" value="DNA REPAIR PROTEIN REV1"/>
    <property type="match status" value="1"/>
</dbReference>
<evidence type="ECO:0000256" key="6">
    <source>
        <dbReference type="ARBA" id="ARBA00022695"/>
    </source>
</evidence>
<keyword evidence="6" id="KW-0548">Nucleotidyltransferase</keyword>
<evidence type="ECO:0000313" key="17">
    <source>
        <dbReference type="Proteomes" id="UP001153069"/>
    </source>
</evidence>